<protein>
    <submittedName>
        <fullName evidence="1">Uncharacterized protein</fullName>
    </submittedName>
</protein>
<accession>A0A0V1MGS8</accession>
<proteinExistence type="predicted"/>
<comment type="caution">
    <text evidence="1">The sequence shown here is derived from an EMBL/GenBank/DDBJ whole genome shotgun (WGS) entry which is preliminary data.</text>
</comment>
<keyword evidence="2" id="KW-1185">Reference proteome</keyword>
<dbReference type="EMBL" id="JYDO01000103">
    <property type="protein sequence ID" value="KRZ71046.1"/>
    <property type="molecule type" value="Genomic_DNA"/>
</dbReference>
<gene>
    <name evidence="1" type="ORF">T10_3419</name>
</gene>
<name>A0A0V1MGS8_9BILA</name>
<organism evidence="1 2">
    <name type="scientific">Trichinella papuae</name>
    <dbReference type="NCBI Taxonomy" id="268474"/>
    <lineage>
        <taxon>Eukaryota</taxon>
        <taxon>Metazoa</taxon>
        <taxon>Ecdysozoa</taxon>
        <taxon>Nematoda</taxon>
        <taxon>Enoplea</taxon>
        <taxon>Dorylaimia</taxon>
        <taxon>Trichinellida</taxon>
        <taxon>Trichinellidae</taxon>
        <taxon>Trichinella</taxon>
    </lineage>
</organism>
<dbReference type="Proteomes" id="UP000054843">
    <property type="component" value="Unassembled WGS sequence"/>
</dbReference>
<dbReference type="AlphaFoldDB" id="A0A0V1MGS8"/>
<sequence length="73" mass="8872">MNFAKFNCLSHDEKRQQQHQQLLLKFPNQFNIMDWIIKHDNNNNNKFHLGNFPTDDFILKLNKINYHCGKEKL</sequence>
<evidence type="ECO:0000313" key="1">
    <source>
        <dbReference type="EMBL" id="KRZ71046.1"/>
    </source>
</evidence>
<reference evidence="1 2" key="1">
    <citation type="submission" date="2015-01" db="EMBL/GenBank/DDBJ databases">
        <title>Evolution of Trichinella species and genotypes.</title>
        <authorList>
            <person name="Korhonen P.K."/>
            <person name="Edoardo P."/>
            <person name="Giuseppe L.R."/>
            <person name="Gasser R.B."/>
        </authorList>
    </citation>
    <scope>NUCLEOTIDE SEQUENCE [LARGE SCALE GENOMIC DNA]</scope>
    <source>
        <strain evidence="1">ISS1980</strain>
    </source>
</reference>
<evidence type="ECO:0000313" key="2">
    <source>
        <dbReference type="Proteomes" id="UP000054843"/>
    </source>
</evidence>